<evidence type="ECO:0000256" key="1">
    <source>
        <dbReference type="ARBA" id="ARBA00005233"/>
    </source>
</evidence>
<proteinExistence type="inferred from homology"/>
<evidence type="ECO:0000256" key="2">
    <source>
        <dbReference type="ARBA" id="ARBA00022481"/>
    </source>
</evidence>
<comment type="similarity">
    <text evidence="1 3">Belongs to the N-Me-Phe pilin family.</text>
</comment>
<keyword evidence="2" id="KW-0488">Methylation</keyword>
<feature type="transmembrane region" description="Helical" evidence="4">
    <location>
        <begin position="12"/>
        <end position="33"/>
    </location>
</feature>
<dbReference type="Gene3D" id="3.30.700.10">
    <property type="entry name" value="Glycoprotein, Type 4 Pilin"/>
    <property type="match status" value="1"/>
</dbReference>
<dbReference type="Pfam" id="PF07963">
    <property type="entry name" value="N_methyl"/>
    <property type="match status" value="1"/>
</dbReference>
<sequence length="168" mass="17450">MKTVVRTSQQQGFTLIELMVTLAIIGILATIGATQLQDYIARSRVAEGLNLVAPYKLAVVEQANTNNGAFTVAQLGLPAFTKTENVENITVTPMAARGVGGVITITFSQRVGNGGTLTLTPTLTGSSIQWQCAAAGVAQATLPEGAPRNSEFAAGTLEARFAPANCRG</sequence>
<evidence type="ECO:0000313" key="5">
    <source>
        <dbReference type="EMBL" id="MFJ3044488.1"/>
    </source>
</evidence>
<dbReference type="Proteomes" id="UP001617427">
    <property type="component" value="Unassembled WGS sequence"/>
</dbReference>
<keyword evidence="6" id="KW-1185">Reference proteome</keyword>
<accession>A0ABW8ESQ7</accession>
<evidence type="ECO:0000256" key="4">
    <source>
        <dbReference type="SAM" id="Phobius"/>
    </source>
</evidence>
<comment type="caution">
    <text evidence="5">The sequence shown here is derived from an EMBL/GenBank/DDBJ whole genome shotgun (WGS) entry which is preliminary data.</text>
</comment>
<dbReference type="InterPro" id="IPR012902">
    <property type="entry name" value="N_methyl_site"/>
</dbReference>
<keyword evidence="3" id="KW-0281">Fimbrium</keyword>
<dbReference type="InterPro" id="IPR045584">
    <property type="entry name" value="Pilin-like"/>
</dbReference>
<keyword evidence="4" id="KW-0472">Membrane</keyword>
<dbReference type="SUPFAM" id="SSF54523">
    <property type="entry name" value="Pili subunits"/>
    <property type="match status" value="1"/>
</dbReference>
<protein>
    <submittedName>
        <fullName evidence="5">Pilin</fullName>
    </submittedName>
</protein>
<name>A0ABW8ESQ7_9BURK</name>
<keyword evidence="4" id="KW-0812">Transmembrane</keyword>
<dbReference type="EMBL" id="JBIUZV010000001">
    <property type="protein sequence ID" value="MFJ3044488.1"/>
    <property type="molecule type" value="Genomic_DNA"/>
</dbReference>
<dbReference type="RefSeq" id="WP_402698064.1">
    <property type="nucleotide sequence ID" value="NZ_JBIUZV010000001.1"/>
</dbReference>
<keyword evidence="4" id="KW-1133">Transmembrane helix</keyword>
<gene>
    <name evidence="5" type="ORF">ACIPEN_01540</name>
</gene>
<dbReference type="PROSITE" id="PS00409">
    <property type="entry name" value="PROKAR_NTER_METHYL"/>
    <property type="match status" value="1"/>
</dbReference>
<dbReference type="NCBIfam" id="TIGR02532">
    <property type="entry name" value="IV_pilin_GFxxxE"/>
    <property type="match status" value="1"/>
</dbReference>
<dbReference type="InterPro" id="IPR001082">
    <property type="entry name" value="Pilin"/>
</dbReference>
<dbReference type="Pfam" id="PF00114">
    <property type="entry name" value="Pilin"/>
    <property type="match status" value="1"/>
</dbReference>
<organism evidence="5 6">
    <name type="scientific">Herbaspirillum chlorophenolicum</name>
    <dbReference type="NCBI Taxonomy" id="211589"/>
    <lineage>
        <taxon>Bacteria</taxon>
        <taxon>Pseudomonadati</taxon>
        <taxon>Pseudomonadota</taxon>
        <taxon>Betaproteobacteria</taxon>
        <taxon>Burkholderiales</taxon>
        <taxon>Oxalobacteraceae</taxon>
        <taxon>Herbaspirillum</taxon>
    </lineage>
</organism>
<evidence type="ECO:0000256" key="3">
    <source>
        <dbReference type="RuleBase" id="RU000389"/>
    </source>
</evidence>
<evidence type="ECO:0000313" key="6">
    <source>
        <dbReference type="Proteomes" id="UP001617427"/>
    </source>
</evidence>
<reference evidence="5 6" key="1">
    <citation type="submission" date="2024-10" db="EMBL/GenBank/DDBJ databases">
        <title>The Natural Products Discovery Center: Release of the First 8490 Sequenced Strains for Exploring Actinobacteria Biosynthetic Diversity.</title>
        <authorList>
            <person name="Kalkreuter E."/>
            <person name="Kautsar S.A."/>
            <person name="Yang D."/>
            <person name="Bader C.D."/>
            <person name="Teijaro C.N."/>
            <person name="Fluegel L."/>
            <person name="Davis C.M."/>
            <person name="Simpson J.R."/>
            <person name="Lauterbach L."/>
            <person name="Steele A.D."/>
            <person name="Gui C."/>
            <person name="Meng S."/>
            <person name="Li G."/>
            <person name="Viehrig K."/>
            <person name="Ye F."/>
            <person name="Su P."/>
            <person name="Kiefer A.F."/>
            <person name="Nichols A."/>
            <person name="Cepeda A.J."/>
            <person name="Yan W."/>
            <person name="Fan B."/>
            <person name="Jiang Y."/>
            <person name="Adhikari A."/>
            <person name="Zheng C.-J."/>
            <person name="Schuster L."/>
            <person name="Cowan T.M."/>
            <person name="Smanski M.J."/>
            <person name="Chevrette M.G."/>
            <person name="De Carvalho L.P.S."/>
            <person name="Shen B."/>
        </authorList>
    </citation>
    <scope>NUCLEOTIDE SEQUENCE [LARGE SCALE GENOMIC DNA]</scope>
    <source>
        <strain evidence="5 6">NPDC087045</strain>
    </source>
</reference>